<gene>
    <name evidence="1" type="ORF">B1757_02330</name>
</gene>
<dbReference type="RefSeq" id="WP_101536788.1">
    <property type="nucleotide sequence ID" value="NZ_MXAV01000006.1"/>
</dbReference>
<dbReference type="EMBL" id="MXAV01000006">
    <property type="protein sequence ID" value="PKY11818.1"/>
    <property type="molecule type" value="Genomic_DNA"/>
</dbReference>
<dbReference type="InParanoid" id="A0A2I1DPL0"/>
<proteinExistence type="predicted"/>
<sequence>MEERQSSPDDRFDAFKKQVRKARPDLTFTFKRGECGFGGTYNHEARWTFPGAIGGGSVMWLCGTNELCWGIDSRDGDAWIAFERSCGREPRYT</sequence>
<evidence type="ECO:0000313" key="1">
    <source>
        <dbReference type="EMBL" id="PKY11818.1"/>
    </source>
</evidence>
<evidence type="ECO:0000313" key="2">
    <source>
        <dbReference type="Proteomes" id="UP000234329"/>
    </source>
</evidence>
<organism evidence="1 2">
    <name type="scientific">Acidithiobacillus marinus</name>
    <dbReference type="NCBI Taxonomy" id="187490"/>
    <lineage>
        <taxon>Bacteria</taxon>
        <taxon>Pseudomonadati</taxon>
        <taxon>Pseudomonadota</taxon>
        <taxon>Acidithiobacillia</taxon>
        <taxon>Acidithiobacillales</taxon>
        <taxon>Acidithiobacillaceae</taxon>
        <taxon>Acidithiobacillus</taxon>
    </lineage>
</organism>
<accession>A0A2I1DPL0</accession>
<comment type="caution">
    <text evidence="1">The sequence shown here is derived from an EMBL/GenBank/DDBJ whole genome shotgun (WGS) entry which is preliminary data.</text>
</comment>
<name>A0A2I1DPL0_9PROT</name>
<reference evidence="1 2" key="1">
    <citation type="submission" date="2017-03" db="EMBL/GenBank/DDBJ databases">
        <title>Draft genime sequence of the acidophilic sulfur-oxidizing bacterium Acidithiobacillus sp. SH, isolated from seawater.</title>
        <authorList>
            <person name="Sharmin S."/>
            <person name="Tokuhisa M."/>
            <person name="Kanao T."/>
            <person name="Kamimura K."/>
        </authorList>
    </citation>
    <scope>NUCLEOTIDE SEQUENCE [LARGE SCALE GENOMIC DNA]</scope>
    <source>
        <strain evidence="1 2">SH</strain>
    </source>
</reference>
<dbReference type="AlphaFoldDB" id="A0A2I1DPL0"/>
<protein>
    <submittedName>
        <fullName evidence="1">Uncharacterized protein</fullName>
    </submittedName>
</protein>
<dbReference type="Proteomes" id="UP000234329">
    <property type="component" value="Unassembled WGS sequence"/>
</dbReference>
<keyword evidence="2" id="KW-1185">Reference proteome</keyword>